<accession>A0ABQ9W747</accession>
<gene>
    <name evidence="2" type="ORF">P7K49_004348</name>
</gene>
<organism evidence="2 3">
    <name type="scientific">Saguinus oedipus</name>
    <name type="common">Cotton-top tamarin</name>
    <name type="synonym">Oedipomidas oedipus</name>
    <dbReference type="NCBI Taxonomy" id="9490"/>
    <lineage>
        <taxon>Eukaryota</taxon>
        <taxon>Metazoa</taxon>
        <taxon>Chordata</taxon>
        <taxon>Craniata</taxon>
        <taxon>Vertebrata</taxon>
        <taxon>Euteleostomi</taxon>
        <taxon>Mammalia</taxon>
        <taxon>Eutheria</taxon>
        <taxon>Euarchontoglires</taxon>
        <taxon>Primates</taxon>
        <taxon>Haplorrhini</taxon>
        <taxon>Platyrrhini</taxon>
        <taxon>Cebidae</taxon>
        <taxon>Callitrichinae</taxon>
        <taxon>Saguinus</taxon>
    </lineage>
</organism>
<protein>
    <submittedName>
        <fullName evidence="2">Uncharacterized protein</fullName>
    </submittedName>
</protein>
<evidence type="ECO:0000256" key="1">
    <source>
        <dbReference type="SAM" id="MobiDB-lite"/>
    </source>
</evidence>
<feature type="non-terminal residue" evidence="2">
    <location>
        <position position="1"/>
    </location>
</feature>
<feature type="non-terminal residue" evidence="2">
    <location>
        <position position="57"/>
    </location>
</feature>
<sequence>VQPRGGGWGRGDSGDSGDSSALSQRARRLRAFNRGSRSAPGGRFPQRSGPAPGPRPR</sequence>
<reference evidence="2 3" key="1">
    <citation type="submission" date="2023-05" db="EMBL/GenBank/DDBJ databases">
        <title>B98-5 Cell Line De Novo Hybrid Assembly: An Optical Mapping Approach.</title>
        <authorList>
            <person name="Kananen K."/>
            <person name="Auerbach J.A."/>
            <person name="Kautto E."/>
            <person name="Blachly J.S."/>
        </authorList>
    </citation>
    <scope>NUCLEOTIDE SEQUENCE [LARGE SCALE GENOMIC DNA]</scope>
    <source>
        <strain evidence="2">B95-8</strain>
        <tissue evidence="2">Cell line</tissue>
    </source>
</reference>
<proteinExistence type="predicted"/>
<dbReference type="Proteomes" id="UP001266305">
    <property type="component" value="Unassembled WGS sequence"/>
</dbReference>
<evidence type="ECO:0000313" key="3">
    <source>
        <dbReference type="Proteomes" id="UP001266305"/>
    </source>
</evidence>
<dbReference type="EMBL" id="JASSZA010000002">
    <property type="protein sequence ID" value="KAK2117462.1"/>
    <property type="molecule type" value="Genomic_DNA"/>
</dbReference>
<comment type="caution">
    <text evidence="2">The sequence shown here is derived from an EMBL/GenBank/DDBJ whole genome shotgun (WGS) entry which is preliminary data.</text>
</comment>
<feature type="compositionally biased region" description="Gly residues" evidence="1">
    <location>
        <begin position="1"/>
        <end position="11"/>
    </location>
</feature>
<name>A0ABQ9W747_SAGOE</name>
<evidence type="ECO:0000313" key="2">
    <source>
        <dbReference type="EMBL" id="KAK2117462.1"/>
    </source>
</evidence>
<keyword evidence="3" id="KW-1185">Reference proteome</keyword>
<feature type="region of interest" description="Disordered" evidence="1">
    <location>
        <begin position="1"/>
        <end position="57"/>
    </location>
</feature>